<proteinExistence type="predicted"/>
<evidence type="ECO:0000256" key="1">
    <source>
        <dbReference type="SAM" id="Phobius"/>
    </source>
</evidence>
<evidence type="ECO:0000313" key="2">
    <source>
        <dbReference type="EMBL" id="TWG27137.1"/>
    </source>
</evidence>
<keyword evidence="3" id="KW-1185">Reference proteome</keyword>
<keyword evidence="1" id="KW-0472">Membrane</keyword>
<accession>A0A561WTI0</accession>
<gene>
    <name evidence="2" type="ORF">FHX75_11272</name>
</gene>
<name>A0A561WTI0_9ACTN</name>
<sequence>MRLGVHVGRLVATAVLLGWLPAAAVLPSLVALAVVVGILAALIAGETVRYADLPRAVGHG</sequence>
<dbReference type="AlphaFoldDB" id="A0A561WTI0"/>
<comment type="caution">
    <text evidence="2">The sequence shown here is derived from an EMBL/GenBank/DDBJ whole genome shotgun (WGS) entry which is preliminary data.</text>
</comment>
<feature type="transmembrane region" description="Helical" evidence="1">
    <location>
        <begin position="20"/>
        <end position="45"/>
    </location>
</feature>
<dbReference type="RefSeq" id="WP_154936268.1">
    <property type="nucleotide sequence ID" value="NZ_VIXA01000001.1"/>
</dbReference>
<keyword evidence="1" id="KW-0812">Transmembrane</keyword>
<evidence type="ECO:0000313" key="3">
    <source>
        <dbReference type="Proteomes" id="UP000319927"/>
    </source>
</evidence>
<reference evidence="2 3" key="1">
    <citation type="submission" date="2019-06" db="EMBL/GenBank/DDBJ databases">
        <title>Sequencing the genomes of 1000 actinobacteria strains.</title>
        <authorList>
            <person name="Klenk H.-P."/>
        </authorList>
    </citation>
    <scope>NUCLEOTIDE SEQUENCE [LARGE SCALE GENOMIC DNA]</scope>
    <source>
        <strain evidence="2 3">DSM 102131</strain>
    </source>
</reference>
<dbReference type="EMBL" id="VIXA01000001">
    <property type="protein sequence ID" value="TWG27137.1"/>
    <property type="molecule type" value="Genomic_DNA"/>
</dbReference>
<organism evidence="2 3">
    <name type="scientific">Micromonospora palomenae</name>
    <dbReference type="NCBI Taxonomy" id="1461247"/>
    <lineage>
        <taxon>Bacteria</taxon>
        <taxon>Bacillati</taxon>
        <taxon>Actinomycetota</taxon>
        <taxon>Actinomycetes</taxon>
        <taxon>Micromonosporales</taxon>
        <taxon>Micromonosporaceae</taxon>
        <taxon>Micromonospora</taxon>
    </lineage>
</organism>
<keyword evidence="1" id="KW-1133">Transmembrane helix</keyword>
<protein>
    <submittedName>
        <fullName evidence="2">Uncharacterized protein</fullName>
    </submittedName>
</protein>
<dbReference type="Proteomes" id="UP000319927">
    <property type="component" value="Unassembled WGS sequence"/>
</dbReference>